<dbReference type="GO" id="GO:0004497">
    <property type="term" value="F:monooxygenase activity"/>
    <property type="evidence" value="ECO:0007669"/>
    <property type="project" value="TreeGrafter"/>
</dbReference>
<reference evidence="3" key="1">
    <citation type="submission" date="2020-10" db="EMBL/GenBank/DDBJ databases">
        <title>Taxonomic study of unclassified bacteria belonging to the class Ktedonobacteria.</title>
        <authorList>
            <person name="Yabe S."/>
            <person name="Wang C.M."/>
            <person name="Zheng Y."/>
            <person name="Sakai Y."/>
            <person name="Cavaletti L."/>
            <person name="Monciardini P."/>
            <person name="Donadio S."/>
        </authorList>
    </citation>
    <scope>NUCLEOTIDE SEQUENCE</scope>
    <source>
        <strain evidence="3">ID150040</strain>
    </source>
</reference>
<evidence type="ECO:0000313" key="4">
    <source>
        <dbReference type="Proteomes" id="UP000597444"/>
    </source>
</evidence>
<gene>
    <name evidence="3" type="ORF">KSF_017220</name>
</gene>
<evidence type="ECO:0000259" key="2">
    <source>
        <dbReference type="Pfam" id="PF07992"/>
    </source>
</evidence>
<dbReference type="PANTHER" id="PTHR43539">
    <property type="entry name" value="FLAVIN-BINDING MONOOXYGENASE-LIKE PROTEIN (AFU_ORTHOLOGUE AFUA_4G09220)"/>
    <property type="match status" value="1"/>
</dbReference>
<organism evidence="3 4">
    <name type="scientific">Reticulibacter mediterranei</name>
    <dbReference type="NCBI Taxonomy" id="2778369"/>
    <lineage>
        <taxon>Bacteria</taxon>
        <taxon>Bacillati</taxon>
        <taxon>Chloroflexota</taxon>
        <taxon>Ktedonobacteria</taxon>
        <taxon>Ktedonobacterales</taxon>
        <taxon>Reticulibacteraceae</taxon>
        <taxon>Reticulibacter</taxon>
    </lineage>
</organism>
<dbReference type="Gene3D" id="3.50.50.60">
    <property type="entry name" value="FAD/NAD(P)-binding domain"/>
    <property type="match status" value="1"/>
</dbReference>
<proteinExistence type="predicted"/>
<comment type="caution">
    <text evidence="3">The sequence shown here is derived from an EMBL/GenBank/DDBJ whole genome shotgun (WGS) entry which is preliminary data.</text>
</comment>
<evidence type="ECO:0000313" key="3">
    <source>
        <dbReference type="EMBL" id="GHO91674.1"/>
    </source>
</evidence>
<dbReference type="SUPFAM" id="SSF51905">
    <property type="entry name" value="FAD/NAD(P)-binding domain"/>
    <property type="match status" value="1"/>
</dbReference>
<dbReference type="InterPro" id="IPR023753">
    <property type="entry name" value="FAD/NAD-binding_dom"/>
</dbReference>
<feature type="domain" description="FAD/NAD(P)-binding" evidence="2">
    <location>
        <begin position="16"/>
        <end position="218"/>
    </location>
</feature>
<dbReference type="InterPro" id="IPR050982">
    <property type="entry name" value="Auxin_biosynth/cation_transpt"/>
</dbReference>
<dbReference type="PRINTS" id="PR00368">
    <property type="entry name" value="FADPNR"/>
</dbReference>
<name>A0A8J3MY60_9CHLR</name>
<keyword evidence="4" id="KW-1185">Reference proteome</keyword>
<accession>A0A8J3MY60</accession>
<dbReference type="GO" id="GO:0050660">
    <property type="term" value="F:flavin adenine dinucleotide binding"/>
    <property type="evidence" value="ECO:0007669"/>
    <property type="project" value="TreeGrafter"/>
</dbReference>
<protein>
    <recommendedName>
        <fullName evidence="2">FAD/NAD(P)-binding domain-containing protein</fullName>
    </recommendedName>
</protein>
<dbReference type="EMBL" id="BNJK01000001">
    <property type="protein sequence ID" value="GHO91674.1"/>
    <property type="molecule type" value="Genomic_DNA"/>
</dbReference>
<evidence type="ECO:0000256" key="1">
    <source>
        <dbReference type="ARBA" id="ARBA00023002"/>
    </source>
</evidence>
<dbReference type="PANTHER" id="PTHR43539:SF78">
    <property type="entry name" value="FLAVIN-CONTAINING MONOOXYGENASE"/>
    <property type="match status" value="1"/>
</dbReference>
<sequence length="405" mass="45528">MAKEKIVQRNSIDAQYDVVVVGAGPYGLSVAAHLLAYGLNIAVFGKTLELWRNHMPDGMFLRSHWWASHLSDPHNLWSFERFFQEASHQACYPVPINTFIDYALWFQQQAVSNVDETYVSTVERHDERFVVRLVDGRHVYSSAIVMAPGLSYYAHRPAEYAHLPPELLSHSVDHGDLHRFQGKHVVVVGGGQGAIEYAALLHEAGASVHVVARHPIFWLAPDRSSERSLFEQILAPNAGIAPGWKNWALEYLPYLFYRFPQHTKNKFIRNHYVPAASDWLRERIIGRVNLYESHLISKVDEAGGRAQVVLSDGSKITADHVMLATGYHADISRLPMLHPSLLRQIQTNQGSPLLSPWFESSVPGLYFVGFTALRAFGPLYRFVVGCKAAAPRVTRAIMRQTGAGK</sequence>
<dbReference type="PRINTS" id="PR00411">
    <property type="entry name" value="PNDRDTASEI"/>
</dbReference>
<dbReference type="RefSeq" id="WP_220202555.1">
    <property type="nucleotide sequence ID" value="NZ_BNJK01000001.1"/>
</dbReference>
<dbReference type="Proteomes" id="UP000597444">
    <property type="component" value="Unassembled WGS sequence"/>
</dbReference>
<keyword evidence="1" id="KW-0560">Oxidoreductase</keyword>
<dbReference type="AlphaFoldDB" id="A0A8J3MY60"/>
<dbReference type="InterPro" id="IPR036188">
    <property type="entry name" value="FAD/NAD-bd_sf"/>
</dbReference>
<dbReference type="Pfam" id="PF07992">
    <property type="entry name" value="Pyr_redox_2"/>
    <property type="match status" value="1"/>
</dbReference>